<comment type="cofactor">
    <cofactor evidence="1">
        <name>Zn(2+)</name>
        <dbReference type="ChEBI" id="CHEBI:29105"/>
    </cofactor>
</comment>
<dbReference type="EMBL" id="OX451735">
    <property type="protein sequence ID" value="CAI8593313.1"/>
    <property type="molecule type" value="Genomic_DNA"/>
</dbReference>
<keyword evidence="6" id="KW-1185">Reference proteome</keyword>
<dbReference type="GO" id="GO:0009086">
    <property type="term" value="P:methionine biosynthetic process"/>
    <property type="evidence" value="ECO:0007669"/>
    <property type="project" value="InterPro"/>
</dbReference>
<evidence type="ECO:0000256" key="1">
    <source>
        <dbReference type="ARBA" id="ARBA00001947"/>
    </source>
</evidence>
<dbReference type="Proteomes" id="UP001157006">
    <property type="component" value="Chromosome 1S"/>
</dbReference>
<dbReference type="Gene3D" id="3.20.20.210">
    <property type="match status" value="1"/>
</dbReference>
<keyword evidence="2" id="KW-0479">Metal-binding</keyword>
<evidence type="ECO:0000313" key="6">
    <source>
        <dbReference type="Proteomes" id="UP001157006"/>
    </source>
</evidence>
<dbReference type="InterPro" id="IPR038071">
    <property type="entry name" value="UROD/MetE-like_sf"/>
</dbReference>
<name>A0AAV0Z7G7_VICFA</name>
<organism evidence="5 6">
    <name type="scientific">Vicia faba</name>
    <name type="common">Broad bean</name>
    <name type="synonym">Faba vulgaris</name>
    <dbReference type="NCBI Taxonomy" id="3906"/>
    <lineage>
        <taxon>Eukaryota</taxon>
        <taxon>Viridiplantae</taxon>
        <taxon>Streptophyta</taxon>
        <taxon>Embryophyta</taxon>
        <taxon>Tracheophyta</taxon>
        <taxon>Spermatophyta</taxon>
        <taxon>Magnoliopsida</taxon>
        <taxon>eudicotyledons</taxon>
        <taxon>Gunneridae</taxon>
        <taxon>Pentapetalae</taxon>
        <taxon>rosids</taxon>
        <taxon>fabids</taxon>
        <taxon>Fabales</taxon>
        <taxon>Fabaceae</taxon>
        <taxon>Papilionoideae</taxon>
        <taxon>50 kb inversion clade</taxon>
        <taxon>NPAAA clade</taxon>
        <taxon>Hologalegina</taxon>
        <taxon>IRL clade</taxon>
        <taxon>Fabeae</taxon>
        <taxon>Vicia</taxon>
    </lineage>
</organism>
<accession>A0AAV0Z7G7</accession>
<dbReference type="AlphaFoldDB" id="A0AAV0Z7G7"/>
<proteinExistence type="predicted"/>
<evidence type="ECO:0000256" key="3">
    <source>
        <dbReference type="ARBA" id="ARBA00022833"/>
    </source>
</evidence>
<dbReference type="Pfam" id="PF01717">
    <property type="entry name" value="Meth_synt_2"/>
    <property type="match status" value="1"/>
</dbReference>
<protein>
    <recommendedName>
        <fullName evidence="4">Cobalamin-independent methionine synthase MetE C-terminal/archaeal domain-containing protein</fullName>
    </recommendedName>
</protein>
<gene>
    <name evidence="5" type="ORF">VFH_I085200</name>
</gene>
<dbReference type="PANTHER" id="PTHR30519">
    <property type="entry name" value="5-METHYLTETRAHYDROPTEROYLTRIGLUTAMATE--HOMOCYSTEINE METHYLTRANSFERASE"/>
    <property type="match status" value="1"/>
</dbReference>
<dbReference type="GO" id="GO:0003871">
    <property type="term" value="F:5-methyltetrahydropteroyltriglutamate-homocysteine S-methyltransferase activity"/>
    <property type="evidence" value="ECO:0007669"/>
    <property type="project" value="InterPro"/>
</dbReference>
<evidence type="ECO:0000313" key="5">
    <source>
        <dbReference type="EMBL" id="CAI8593313.1"/>
    </source>
</evidence>
<feature type="domain" description="Cobalamin-independent methionine synthase MetE C-terminal/archaeal" evidence="4">
    <location>
        <begin position="23"/>
        <end position="126"/>
    </location>
</feature>
<reference evidence="5 6" key="1">
    <citation type="submission" date="2023-01" db="EMBL/GenBank/DDBJ databases">
        <authorList>
            <person name="Kreplak J."/>
        </authorList>
    </citation>
    <scope>NUCLEOTIDE SEQUENCE [LARGE SCALE GENOMIC DNA]</scope>
</reference>
<dbReference type="GO" id="GO:0008270">
    <property type="term" value="F:zinc ion binding"/>
    <property type="evidence" value="ECO:0007669"/>
    <property type="project" value="InterPro"/>
</dbReference>
<keyword evidence="3" id="KW-0862">Zinc</keyword>
<evidence type="ECO:0000259" key="4">
    <source>
        <dbReference type="Pfam" id="PF01717"/>
    </source>
</evidence>
<dbReference type="InterPro" id="IPR002629">
    <property type="entry name" value="Met_Synth_C/arc"/>
</dbReference>
<sequence length="130" mass="14815">MVLIDVKCDMIQVIISPHLVSKHKSTTDNQIALDIKDEVEDLEKGGIGVIQIDEATLREVLPLRKLEHAHYLDRVVHSLKTTIYQCWCSGFHSDPHSHVYSNFNDFIHSIIDMDVDVITIENSVLTKSFC</sequence>
<dbReference type="SUPFAM" id="SSF51726">
    <property type="entry name" value="UROD/MetE-like"/>
    <property type="match status" value="1"/>
</dbReference>
<evidence type="ECO:0000256" key="2">
    <source>
        <dbReference type="ARBA" id="ARBA00022723"/>
    </source>
</evidence>